<feature type="coiled-coil region" evidence="7">
    <location>
        <begin position="363"/>
        <end position="397"/>
    </location>
</feature>
<dbReference type="GeneTree" id="ENSGT00390000016650"/>
<proteinExistence type="inferred from homology"/>
<keyword evidence="3" id="KW-0677">Repeat</keyword>
<evidence type="ECO:0000256" key="2">
    <source>
        <dbReference type="ARBA" id="ARBA00008402"/>
    </source>
</evidence>
<dbReference type="Gene3D" id="1.25.40.10">
    <property type="entry name" value="Tetratricopeptide repeat domain"/>
    <property type="match status" value="1"/>
</dbReference>
<dbReference type="InterPro" id="IPR011990">
    <property type="entry name" value="TPR-like_helical_dom_sf"/>
</dbReference>
<dbReference type="InterPro" id="IPR019734">
    <property type="entry name" value="TPR_rpt"/>
</dbReference>
<dbReference type="PANTHER" id="PTHR15081">
    <property type="entry name" value="NUCLEAR AUTOANTIGENIC SPERM PROTEIN NASP -RELATED"/>
    <property type="match status" value="1"/>
</dbReference>
<dbReference type="GO" id="GO:0006335">
    <property type="term" value="P:DNA replication-dependent chromatin assembly"/>
    <property type="evidence" value="ECO:0007669"/>
    <property type="project" value="TreeGrafter"/>
</dbReference>
<dbReference type="GO" id="GO:0034080">
    <property type="term" value="P:CENP-A containing chromatin assembly"/>
    <property type="evidence" value="ECO:0007669"/>
    <property type="project" value="TreeGrafter"/>
</dbReference>
<evidence type="ECO:0000259" key="9">
    <source>
        <dbReference type="Pfam" id="PF10516"/>
    </source>
</evidence>
<dbReference type="SUPFAM" id="SSF48452">
    <property type="entry name" value="TPR-like"/>
    <property type="match status" value="1"/>
</dbReference>
<feature type="compositionally biased region" description="Low complexity" evidence="8">
    <location>
        <begin position="507"/>
        <end position="517"/>
    </location>
</feature>
<accession>A0A8C5F699</accession>
<feature type="region of interest" description="Disordered" evidence="8">
    <location>
        <begin position="194"/>
        <end position="242"/>
    </location>
</feature>
<evidence type="ECO:0000256" key="8">
    <source>
        <dbReference type="SAM" id="MobiDB-lite"/>
    </source>
</evidence>
<reference evidence="10" key="2">
    <citation type="submission" date="2025-09" db="UniProtKB">
        <authorList>
            <consortium name="Ensembl"/>
        </authorList>
    </citation>
    <scope>IDENTIFICATION</scope>
</reference>
<comment type="subcellular location">
    <subcellularLocation>
        <location evidence="1">Nucleus</location>
    </subcellularLocation>
</comment>
<keyword evidence="7" id="KW-0175">Coiled coil</keyword>
<feature type="domain" description="Tetratricopeptide SHNi-TPR" evidence="9">
    <location>
        <begin position="311"/>
        <end position="345"/>
    </location>
</feature>
<evidence type="ECO:0000313" key="11">
    <source>
        <dbReference type="Proteomes" id="UP000694546"/>
    </source>
</evidence>
<sequence length="529" mass="57097">MPEETSTASSSAGMDEKPCSSSVVDSSIDVTEEAKKLIGTGNRHLVMGDVVSAVNVFQEACGMLAARYGDTAEECGEAFFLCGKSLLELARMENTVLGNALEGVPQSDEEEKPVSENIESANNLDEDTRDKLRRQVYEAMAADKKPEDSKPTAESKVAAGLECGSAVAEPLEEQGSGEGPGSPARVVEPAVGAEMKGKEVEQIPVAPATGEGDLSAANESADNDKKVFDEDEDKNAEAESGEGNISLNVEHLSGGICLFTVVWFKKRCETDGGEDEDVGNLQLAWEMLEVAKFIYKRKESKEDQLMAAQAYLKLGEVSVESGNYPQALEDFQECLTLQLKHLPPSSRLLAESNYHVAQTLCYMDAYSQAIEHYNRSIEVIENRLAVLQKVIDAAEGAEGADGAAKEKTEQEELRQLLPEVTEKVADAKESQRAASLAIRQALVGRFLTLDTETVYSWLYKAIGLSHLFNPFPLSAGYYSASLQRKTDEESLVKDADAKQPKQESTVNGGSSSSSSNGKGVQEKEASYGL</sequence>
<dbReference type="PROSITE" id="PS50005">
    <property type="entry name" value="TPR"/>
    <property type="match status" value="1"/>
</dbReference>
<dbReference type="InterPro" id="IPR019544">
    <property type="entry name" value="Tetratricopeptide_SHNi-TPR_dom"/>
</dbReference>
<dbReference type="SMART" id="SM00028">
    <property type="entry name" value="TPR"/>
    <property type="match status" value="2"/>
</dbReference>
<feature type="compositionally biased region" description="Polar residues" evidence="8">
    <location>
        <begin position="1"/>
        <end position="12"/>
    </location>
</feature>
<evidence type="ECO:0000313" key="10">
    <source>
        <dbReference type="Ensembl" id="ENSGMOP00000009405.2"/>
    </source>
</evidence>
<feature type="compositionally biased region" description="Basic and acidic residues" evidence="8">
    <location>
        <begin position="520"/>
        <end position="529"/>
    </location>
</feature>
<evidence type="ECO:0000256" key="5">
    <source>
        <dbReference type="ARBA" id="ARBA00023242"/>
    </source>
</evidence>
<name>A0A8C5F699_GADMO</name>
<dbReference type="GO" id="GO:0005654">
    <property type="term" value="C:nucleoplasm"/>
    <property type="evidence" value="ECO:0007669"/>
    <property type="project" value="TreeGrafter"/>
</dbReference>
<evidence type="ECO:0000256" key="7">
    <source>
        <dbReference type="SAM" id="Coils"/>
    </source>
</evidence>
<evidence type="ECO:0000256" key="4">
    <source>
        <dbReference type="ARBA" id="ARBA00022803"/>
    </source>
</evidence>
<dbReference type="PANTHER" id="PTHR15081:SF1">
    <property type="entry name" value="NUCLEAR AUTOANTIGENIC SPERM PROTEIN"/>
    <property type="match status" value="1"/>
</dbReference>
<evidence type="ECO:0000256" key="3">
    <source>
        <dbReference type="ARBA" id="ARBA00022737"/>
    </source>
</evidence>
<dbReference type="GO" id="GO:0042393">
    <property type="term" value="F:histone binding"/>
    <property type="evidence" value="ECO:0007669"/>
    <property type="project" value="TreeGrafter"/>
</dbReference>
<feature type="region of interest" description="Disordered" evidence="8">
    <location>
        <begin position="102"/>
        <end position="122"/>
    </location>
</feature>
<feature type="repeat" description="TPR" evidence="6">
    <location>
        <begin position="308"/>
        <end position="341"/>
    </location>
</feature>
<reference evidence="10" key="1">
    <citation type="submission" date="2025-08" db="UniProtKB">
        <authorList>
            <consortium name="Ensembl"/>
        </authorList>
    </citation>
    <scope>IDENTIFICATION</scope>
</reference>
<comment type="similarity">
    <text evidence="2">Belongs to the NASP family.</text>
</comment>
<dbReference type="Ensembl" id="ENSGMOT00000009658.2">
    <property type="protein sequence ID" value="ENSGMOP00000009405.2"/>
    <property type="gene ID" value="ENSGMOG00000008773.2"/>
</dbReference>
<feature type="compositionally biased region" description="Basic and acidic residues" evidence="8">
    <location>
        <begin position="488"/>
        <end position="501"/>
    </location>
</feature>
<keyword evidence="5" id="KW-0539">Nucleus</keyword>
<dbReference type="OMA" id="QIKWRXL"/>
<dbReference type="InterPro" id="IPR051730">
    <property type="entry name" value="NASP-like"/>
</dbReference>
<evidence type="ECO:0000256" key="6">
    <source>
        <dbReference type="PROSITE-ProRule" id="PRU00339"/>
    </source>
</evidence>
<keyword evidence="4 6" id="KW-0802">TPR repeat</keyword>
<protein>
    <recommendedName>
        <fullName evidence="9">Tetratricopeptide SHNi-TPR domain-containing protein</fullName>
    </recommendedName>
</protein>
<feature type="region of interest" description="Disordered" evidence="8">
    <location>
        <begin position="1"/>
        <end position="25"/>
    </location>
</feature>
<organism evidence="10 11">
    <name type="scientific">Gadus morhua</name>
    <name type="common">Atlantic cod</name>
    <dbReference type="NCBI Taxonomy" id="8049"/>
    <lineage>
        <taxon>Eukaryota</taxon>
        <taxon>Metazoa</taxon>
        <taxon>Chordata</taxon>
        <taxon>Craniata</taxon>
        <taxon>Vertebrata</taxon>
        <taxon>Euteleostomi</taxon>
        <taxon>Actinopterygii</taxon>
        <taxon>Neopterygii</taxon>
        <taxon>Teleostei</taxon>
        <taxon>Neoteleostei</taxon>
        <taxon>Acanthomorphata</taxon>
        <taxon>Zeiogadaria</taxon>
        <taxon>Gadariae</taxon>
        <taxon>Gadiformes</taxon>
        <taxon>Gadoidei</taxon>
        <taxon>Gadidae</taxon>
        <taxon>Gadus</taxon>
    </lineage>
</organism>
<dbReference type="AlphaFoldDB" id="A0A8C5F699"/>
<dbReference type="Proteomes" id="UP000694546">
    <property type="component" value="Chromosome 12"/>
</dbReference>
<feature type="region of interest" description="Disordered" evidence="8">
    <location>
        <begin position="488"/>
        <end position="529"/>
    </location>
</feature>
<keyword evidence="11" id="KW-1185">Reference proteome</keyword>
<dbReference type="Pfam" id="PF10516">
    <property type="entry name" value="SHNi-TPR"/>
    <property type="match status" value="1"/>
</dbReference>
<evidence type="ECO:0000256" key="1">
    <source>
        <dbReference type="ARBA" id="ARBA00004123"/>
    </source>
</evidence>